<proteinExistence type="predicted"/>
<keyword evidence="1" id="KW-0812">Transmembrane</keyword>
<sequence length="117" mass="13432">MNLNLIGYSIYTLITAVIIIRVGAICYHNGNIFVANLVPNDKEFCVRVNKLLLIGYYLFNLGYAVISFSKWPIINTVTHMTEVICYRSAIIICLLAGLHYFNIFWISKFIKTFKTTI</sequence>
<accession>A0A504J011</accession>
<evidence type="ECO:0000313" key="3">
    <source>
        <dbReference type="Proteomes" id="UP000315540"/>
    </source>
</evidence>
<feature type="transmembrane region" description="Helical" evidence="1">
    <location>
        <begin position="6"/>
        <end position="27"/>
    </location>
</feature>
<evidence type="ECO:0000256" key="1">
    <source>
        <dbReference type="SAM" id="Phobius"/>
    </source>
</evidence>
<dbReference type="AlphaFoldDB" id="A0A504J011"/>
<feature type="transmembrane region" description="Helical" evidence="1">
    <location>
        <begin position="86"/>
        <end position="106"/>
    </location>
</feature>
<keyword evidence="3" id="KW-1185">Reference proteome</keyword>
<gene>
    <name evidence="2" type="ORF">FHK87_25515</name>
</gene>
<reference evidence="2 3" key="1">
    <citation type="submission" date="2019-06" db="EMBL/GenBank/DDBJ databases">
        <authorList>
            <person name="Meng X."/>
        </authorList>
    </citation>
    <scope>NUCLEOTIDE SEQUENCE [LARGE SCALE GENOMIC DNA]</scope>
    <source>
        <strain evidence="2 3">M625</strain>
    </source>
</reference>
<protein>
    <submittedName>
        <fullName evidence="2">Uncharacterized protein</fullName>
    </submittedName>
</protein>
<evidence type="ECO:0000313" key="2">
    <source>
        <dbReference type="EMBL" id="TPN81348.1"/>
    </source>
</evidence>
<feature type="transmembrane region" description="Helical" evidence="1">
    <location>
        <begin position="48"/>
        <end position="66"/>
    </location>
</feature>
<dbReference type="EMBL" id="VFWZ01000011">
    <property type="protein sequence ID" value="TPN81348.1"/>
    <property type="molecule type" value="Genomic_DNA"/>
</dbReference>
<dbReference type="Proteomes" id="UP000315540">
    <property type="component" value="Unassembled WGS sequence"/>
</dbReference>
<keyword evidence="1" id="KW-0472">Membrane</keyword>
<comment type="caution">
    <text evidence="2">The sequence shown here is derived from an EMBL/GenBank/DDBJ whole genome shotgun (WGS) entry which is preliminary data.</text>
</comment>
<dbReference type="RefSeq" id="WP_140597716.1">
    <property type="nucleotide sequence ID" value="NZ_VFWZ01000011.1"/>
</dbReference>
<name>A0A504J011_9FLAO</name>
<dbReference type="OrthoDB" id="1438492at2"/>
<organism evidence="2 3">
    <name type="scientific">Aquimarina algicola</name>
    <dbReference type="NCBI Taxonomy" id="2589995"/>
    <lineage>
        <taxon>Bacteria</taxon>
        <taxon>Pseudomonadati</taxon>
        <taxon>Bacteroidota</taxon>
        <taxon>Flavobacteriia</taxon>
        <taxon>Flavobacteriales</taxon>
        <taxon>Flavobacteriaceae</taxon>
        <taxon>Aquimarina</taxon>
    </lineage>
</organism>
<keyword evidence="1" id="KW-1133">Transmembrane helix</keyword>